<dbReference type="GO" id="GO:0008270">
    <property type="term" value="F:zinc ion binding"/>
    <property type="evidence" value="ECO:0007669"/>
    <property type="project" value="UniProtKB-KW"/>
</dbReference>
<feature type="binding site" evidence="5">
    <location>
        <position position="86"/>
    </location>
    <ligand>
        <name>Zn(2+)</name>
        <dbReference type="ChEBI" id="CHEBI:29105"/>
    </ligand>
</feature>
<evidence type="ECO:0000256" key="1">
    <source>
        <dbReference type="ARBA" id="ARBA00022723"/>
    </source>
</evidence>
<keyword evidence="1 5" id="KW-0479">Metal-binding</keyword>
<dbReference type="Gene3D" id="1.20.140.30">
    <property type="entry name" value="MOB kinase activator"/>
    <property type="match status" value="1"/>
</dbReference>
<dbReference type="GO" id="GO:0003677">
    <property type="term" value="F:DNA binding"/>
    <property type="evidence" value="ECO:0007669"/>
    <property type="project" value="UniProtKB-KW"/>
</dbReference>
<keyword evidence="3 5" id="KW-0862">Zinc</keyword>
<evidence type="ECO:0000256" key="2">
    <source>
        <dbReference type="ARBA" id="ARBA00022771"/>
    </source>
</evidence>
<protein>
    <submittedName>
        <fullName evidence="7">MOB kinase activator-like 3</fullName>
    </submittedName>
</protein>
<dbReference type="PANTHER" id="PTHR22599">
    <property type="entry name" value="MPS ONE BINDER KINASE ACTIVATOR-LIKE MOB"/>
    <property type="match status" value="1"/>
</dbReference>
<dbReference type="SUPFAM" id="SSF101152">
    <property type="entry name" value="Mob1/phocein"/>
    <property type="match status" value="1"/>
</dbReference>
<keyword evidence="2" id="KW-0863">Zinc-finger</keyword>
<feature type="binding site" evidence="5">
    <location>
        <position position="81"/>
    </location>
    <ligand>
        <name>Zn(2+)</name>
        <dbReference type="ChEBI" id="CHEBI:29105"/>
    </ligand>
</feature>
<keyword evidence="4" id="KW-0238">DNA-binding</keyword>
<evidence type="ECO:0000313" key="7">
    <source>
        <dbReference type="EMBL" id="GFS67540.1"/>
    </source>
</evidence>
<evidence type="ECO:0000256" key="5">
    <source>
        <dbReference type="PIRSR" id="PIRSR605301-1"/>
    </source>
</evidence>
<evidence type="ECO:0000256" key="4">
    <source>
        <dbReference type="ARBA" id="ARBA00023125"/>
    </source>
</evidence>
<keyword evidence="7" id="KW-0418">Kinase</keyword>
<keyword evidence="8" id="KW-1185">Reference proteome</keyword>
<evidence type="ECO:0000313" key="8">
    <source>
        <dbReference type="Proteomes" id="UP000887013"/>
    </source>
</evidence>
<dbReference type="InterPro" id="IPR005301">
    <property type="entry name" value="MOB_kinase_act_fam"/>
</dbReference>
<reference evidence="7" key="1">
    <citation type="submission" date="2020-08" db="EMBL/GenBank/DDBJ databases">
        <title>Multicomponent nature underlies the extraordinary mechanical properties of spider dragline silk.</title>
        <authorList>
            <person name="Kono N."/>
            <person name="Nakamura H."/>
            <person name="Mori M."/>
            <person name="Yoshida Y."/>
            <person name="Ohtoshi R."/>
            <person name="Malay A.D."/>
            <person name="Moran D.A.P."/>
            <person name="Tomita M."/>
            <person name="Numata K."/>
            <person name="Arakawa K."/>
        </authorList>
    </citation>
    <scope>NUCLEOTIDE SEQUENCE</scope>
</reference>
<organism evidence="7 8">
    <name type="scientific">Nephila pilipes</name>
    <name type="common">Giant wood spider</name>
    <name type="synonym">Nephila maculata</name>
    <dbReference type="NCBI Taxonomy" id="299642"/>
    <lineage>
        <taxon>Eukaryota</taxon>
        <taxon>Metazoa</taxon>
        <taxon>Ecdysozoa</taxon>
        <taxon>Arthropoda</taxon>
        <taxon>Chelicerata</taxon>
        <taxon>Arachnida</taxon>
        <taxon>Araneae</taxon>
        <taxon>Araneomorphae</taxon>
        <taxon>Entelegynae</taxon>
        <taxon>Araneoidea</taxon>
        <taxon>Nephilidae</taxon>
        <taxon>Nephila</taxon>
    </lineage>
</organism>
<dbReference type="Proteomes" id="UP000887013">
    <property type="component" value="Unassembled WGS sequence"/>
</dbReference>
<feature type="domain" description="THAP-type" evidence="6">
    <location>
        <begin position="169"/>
        <end position="236"/>
    </location>
</feature>
<name>A0A8X6IZZ7_NEPPI</name>
<evidence type="ECO:0000256" key="3">
    <source>
        <dbReference type="ARBA" id="ARBA00022833"/>
    </source>
</evidence>
<dbReference type="SMART" id="SM01388">
    <property type="entry name" value="Mob1_phocein"/>
    <property type="match status" value="1"/>
</dbReference>
<accession>A0A8X6IZZ7</accession>
<dbReference type="GO" id="GO:0016301">
    <property type="term" value="F:kinase activity"/>
    <property type="evidence" value="ECO:0007669"/>
    <property type="project" value="UniProtKB-KW"/>
</dbReference>
<dbReference type="AlphaFoldDB" id="A0A8X6IZZ7"/>
<comment type="caution">
    <text evidence="7">The sequence shown here is derived from an EMBL/GenBank/DDBJ whole genome shotgun (WGS) entry which is preliminary data.</text>
</comment>
<dbReference type="EMBL" id="BMAW01048740">
    <property type="protein sequence ID" value="GFS67540.1"/>
    <property type="molecule type" value="Genomic_DNA"/>
</dbReference>
<dbReference type="InterPro" id="IPR006612">
    <property type="entry name" value="THAP_Znf"/>
</dbReference>
<dbReference type="Pfam" id="PF05485">
    <property type="entry name" value="THAP"/>
    <property type="match status" value="1"/>
</dbReference>
<dbReference type="InterPro" id="IPR036703">
    <property type="entry name" value="MOB_kinase_act_sf"/>
</dbReference>
<keyword evidence="7" id="KW-0808">Transferase</keyword>
<gene>
    <name evidence="7" type="primary">Mob3</name>
    <name evidence="7" type="ORF">NPIL_235532</name>
</gene>
<proteinExistence type="predicted"/>
<evidence type="ECO:0000259" key="6">
    <source>
        <dbReference type="Pfam" id="PF05485"/>
    </source>
</evidence>
<dbReference type="Pfam" id="PF03637">
    <property type="entry name" value="Mob1_phocein"/>
    <property type="match status" value="1"/>
</dbReference>
<sequence>MAGFVDFFGKNKTFRPKKKFQQGTLRYSLHKRAQASLDSAVNLQDAVKLPPGENLNDWLAVHVVDFFNRINLIYGTVIDSCTEESCPTMSGGPRFEYLWADGVQYKRPTPLPAHKYISLLMDWVESNINNEEVFPVTVELWSTLVQYQIAKAIIKVQKWQRGFRCSHSRKMTRLENWIKAIYKKDFIPSNFFKVCELHFAQEAIRYTEVYNEKTGNKINVPLKHCRLQKFAVLSIFPNCPKYISKSSNSAQECPEQRQ</sequence>
<dbReference type="OrthoDB" id="8170117at2759"/>